<dbReference type="OrthoDB" id="9803231at2"/>
<proteinExistence type="predicted"/>
<evidence type="ECO:0000256" key="3">
    <source>
        <dbReference type="ARBA" id="ARBA00022989"/>
    </source>
</evidence>
<keyword evidence="3 5" id="KW-1133">Transmembrane helix</keyword>
<organism evidence="6 7">
    <name type="scientific">Caballeronia calidae</name>
    <dbReference type="NCBI Taxonomy" id="1777139"/>
    <lineage>
        <taxon>Bacteria</taxon>
        <taxon>Pseudomonadati</taxon>
        <taxon>Pseudomonadota</taxon>
        <taxon>Betaproteobacteria</taxon>
        <taxon>Burkholderiales</taxon>
        <taxon>Burkholderiaceae</taxon>
        <taxon>Caballeronia</taxon>
    </lineage>
</organism>
<evidence type="ECO:0000313" key="6">
    <source>
        <dbReference type="EMBL" id="SAK82237.1"/>
    </source>
</evidence>
<dbReference type="Pfam" id="PF00654">
    <property type="entry name" value="Voltage_CLC"/>
    <property type="match status" value="1"/>
</dbReference>
<accession>A0A158CL47</accession>
<gene>
    <name evidence="6" type="ORF">AWB78_04000</name>
</gene>
<dbReference type="InterPro" id="IPR001807">
    <property type="entry name" value="ClC"/>
</dbReference>
<keyword evidence="7" id="KW-1185">Reference proteome</keyword>
<reference evidence="6" key="1">
    <citation type="submission" date="2016-01" db="EMBL/GenBank/DDBJ databases">
        <authorList>
            <person name="Peeters C."/>
        </authorList>
    </citation>
    <scope>NUCLEOTIDE SEQUENCE</scope>
    <source>
        <strain evidence="6">LMG 29321</strain>
    </source>
</reference>
<protein>
    <submittedName>
        <fullName evidence="6">Cl-channel, voltage-gated family protein</fullName>
    </submittedName>
</protein>
<feature type="transmembrane region" description="Helical" evidence="5">
    <location>
        <begin position="140"/>
        <end position="162"/>
    </location>
</feature>
<name>A0A158CL47_9BURK</name>
<dbReference type="GO" id="GO:0015108">
    <property type="term" value="F:chloride transmembrane transporter activity"/>
    <property type="evidence" value="ECO:0007669"/>
    <property type="project" value="InterPro"/>
</dbReference>
<dbReference type="Proteomes" id="UP000071859">
    <property type="component" value="Unassembled WGS sequence"/>
</dbReference>
<dbReference type="GO" id="GO:0016020">
    <property type="term" value="C:membrane"/>
    <property type="evidence" value="ECO:0007669"/>
    <property type="project" value="UniProtKB-SubCell"/>
</dbReference>
<evidence type="ECO:0000256" key="4">
    <source>
        <dbReference type="ARBA" id="ARBA00023136"/>
    </source>
</evidence>
<keyword evidence="4 5" id="KW-0472">Membrane</keyword>
<dbReference type="EMBL" id="FCOX02000020">
    <property type="protein sequence ID" value="SAK82237.1"/>
    <property type="molecule type" value="Genomic_DNA"/>
</dbReference>
<comment type="caution">
    <text evidence="6">The sequence shown here is derived from an EMBL/GenBank/DDBJ whole genome shotgun (WGS) entry which is preliminary data.</text>
</comment>
<comment type="subcellular location">
    <subcellularLocation>
        <location evidence="1">Membrane</location>
        <topology evidence="1">Multi-pass membrane protein</topology>
    </subcellularLocation>
</comment>
<dbReference type="InterPro" id="IPR014743">
    <property type="entry name" value="Cl-channel_core"/>
</dbReference>
<evidence type="ECO:0000256" key="2">
    <source>
        <dbReference type="ARBA" id="ARBA00022692"/>
    </source>
</evidence>
<dbReference type="Gene3D" id="1.10.3080.10">
    <property type="entry name" value="Clc chloride channel"/>
    <property type="match status" value="1"/>
</dbReference>
<sequence length="173" mass="18289">MSRSRRRTLKTEDHGRIRVTVPISERLASVEDRAVPGHWEGALLCRSSSSQIATLVKRQTCYVAFRAACGLFIAVIGVAAGGHTFGSGYAEARGRLEGNSTLGASYPLLKMASVVGSYFPGVPGGLFAPSLAIGAGIGNALHLVFGGMELPMLIAFGMVGTSPRSRKVRLRRS</sequence>
<dbReference type="SUPFAM" id="SSF81340">
    <property type="entry name" value="Clc chloride channel"/>
    <property type="match status" value="1"/>
</dbReference>
<feature type="transmembrane region" description="Helical" evidence="5">
    <location>
        <begin position="63"/>
        <end position="85"/>
    </location>
</feature>
<evidence type="ECO:0000313" key="7">
    <source>
        <dbReference type="Proteomes" id="UP000071859"/>
    </source>
</evidence>
<keyword evidence="2 5" id="KW-0812">Transmembrane</keyword>
<dbReference type="AlphaFoldDB" id="A0A158CL47"/>
<evidence type="ECO:0000256" key="5">
    <source>
        <dbReference type="SAM" id="Phobius"/>
    </source>
</evidence>
<evidence type="ECO:0000256" key="1">
    <source>
        <dbReference type="ARBA" id="ARBA00004141"/>
    </source>
</evidence>